<dbReference type="Proteomes" id="UP001219525">
    <property type="component" value="Unassembled WGS sequence"/>
</dbReference>
<reference evidence="2" key="1">
    <citation type="submission" date="2023-03" db="EMBL/GenBank/DDBJ databases">
        <title>Massive genome expansion in bonnet fungi (Mycena s.s.) driven by repeated elements and novel gene families across ecological guilds.</title>
        <authorList>
            <consortium name="Lawrence Berkeley National Laboratory"/>
            <person name="Harder C.B."/>
            <person name="Miyauchi S."/>
            <person name="Viragh M."/>
            <person name="Kuo A."/>
            <person name="Thoen E."/>
            <person name="Andreopoulos B."/>
            <person name="Lu D."/>
            <person name="Skrede I."/>
            <person name="Drula E."/>
            <person name="Henrissat B."/>
            <person name="Morin E."/>
            <person name="Kohler A."/>
            <person name="Barry K."/>
            <person name="LaButti K."/>
            <person name="Morin E."/>
            <person name="Salamov A."/>
            <person name="Lipzen A."/>
            <person name="Mereny Z."/>
            <person name="Hegedus B."/>
            <person name="Baldrian P."/>
            <person name="Stursova M."/>
            <person name="Weitz H."/>
            <person name="Taylor A."/>
            <person name="Grigoriev I.V."/>
            <person name="Nagy L.G."/>
            <person name="Martin F."/>
            <person name="Kauserud H."/>
        </authorList>
    </citation>
    <scope>NUCLEOTIDE SEQUENCE</scope>
    <source>
        <strain evidence="2">9144</strain>
    </source>
</reference>
<evidence type="ECO:0000256" key="1">
    <source>
        <dbReference type="SAM" id="MobiDB-lite"/>
    </source>
</evidence>
<organism evidence="2 3">
    <name type="scientific">Mycena pura</name>
    <dbReference type="NCBI Taxonomy" id="153505"/>
    <lineage>
        <taxon>Eukaryota</taxon>
        <taxon>Fungi</taxon>
        <taxon>Dikarya</taxon>
        <taxon>Basidiomycota</taxon>
        <taxon>Agaricomycotina</taxon>
        <taxon>Agaricomycetes</taxon>
        <taxon>Agaricomycetidae</taxon>
        <taxon>Agaricales</taxon>
        <taxon>Marasmiineae</taxon>
        <taxon>Mycenaceae</taxon>
        <taxon>Mycena</taxon>
    </lineage>
</organism>
<feature type="region of interest" description="Disordered" evidence="1">
    <location>
        <begin position="90"/>
        <end position="109"/>
    </location>
</feature>
<sequence>MWQVRRLPLTSVIECTARAICMPKAAHGYIGLCRLGEATEMSAHLYLNKIIYLQQGWGKKCTSSPDQLVPRQEELTNPCLGLEHAAATSELSDRDAHQPGAMGRCESDGDIGGSMLKDSGCRPSARARIRRLQRLRVRAPGKQAQRMAAQGRKGRRAGDGGWRWQLAHRGDGAGRRCGADGAGAIDWTCCARWLRTTGWNDSDRVSISMKSKEVGHLQKAKLRELEGEQIWTIVQPLDTVLKLSTVAHHDSRVVVLRPEVIWPLVQTIRPINIKDQATCLLSHPKKCDETRQLHNGSLSRKMRTRAEMLCNIFKNFGIIKKVVFSFAMPSPAIRPINI</sequence>
<dbReference type="EMBL" id="JARJCW010000019">
    <property type="protein sequence ID" value="KAJ7214365.1"/>
    <property type="molecule type" value="Genomic_DNA"/>
</dbReference>
<comment type="caution">
    <text evidence="2">The sequence shown here is derived from an EMBL/GenBank/DDBJ whole genome shotgun (WGS) entry which is preliminary data.</text>
</comment>
<proteinExistence type="predicted"/>
<feature type="region of interest" description="Disordered" evidence="1">
    <location>
        <begin position="139"/>
        <end position="162"/>
    </location>
</feature>
<protein>
    <submittedName>
        <fullName evidence="2">Uncharacterized protein</fullName>
    </submittedName>
</protein>
<name>A0AAD6YJ57_9AGAR</name>
<keyword evidence="3" id="KW-1185">Reference proteome</keyword>
<evidence type="ECO:0000313" key="3">
    <source>
        <dbReference type="Proteomes" id="UP001219525"/>
    </source>
</evidence>
<gene>
    <name evidence="2" type="ORF">GGX14DRAFT_392394</name>
</gene>
<dbReference type="AlphaFoldDB" id="A0AAD6YJ57"/>
<accession>A0AAD6YJ57</accession>
<evidence type="ECO:0000313" key="2">
    <source>
        <dbReference type="EMBL" id="KAJ7214365.1"/>
    </source>
</evidence>